<protein>
    <submittedName>
        <fullName evidence="2">OLC1v1038386C1</fullName>
    </submittedName>
</protein>
<proteinExistence type="predicted"/>
<feature type="chain" id="PRO_5043348145" evidence="1">
    <location>
        <begin position="27"/>
        <end position="175"/>
    </location>
</feature>
<dbReference type="AlphaFoldDB" id="A0AAV1D2Q9"/>
<keyword evidence="1" id="KW-0732">Signal</keyword>
<name>A0AAV1D2Q9_OLDCO</name>
<evidence type="ECO:0000313" key="2">
    <source>
        <dbReference type="EMBL" id="CAI9101128.1"/>
    </source>
</evidence>
<organism evidence="2 3">
    <name type="scientific">Oldenlandia corymbosa var. corymbosa</name>
    <dbReference type="NCBI Taxonomy" id="529605"/>
    <lineage>
        <taxon>Eukaryota</taxon>
        <taxon>Viridiplantae</taxon>
        <taxon>Streptophyta</taxon>
        <taxon>Embryophyta</taxon>
        <taxon>Tracheophyta</taxon>
        <taxon>Spermatophyta</taxon>
        <taxon>Magnoliopsida</taxon>
        <taxon>eudicotyledons</taxon>
        <taxon>Gunneridae</taxon>
        <taxon>Pentapetalae</taxon>
        <taxon>asterids</taxon>
        <taxon>lamiids</taxon>
        <taxon>Gentianales</taxon>
        <taxon>Rubiaceae</taxon>
        <taxon>Rubioideae</taxon>
        <taxon>Spermacoceae</taxon>
        <taxon>Hedyotis-Oldenlandia complex</taxon>
        <taxon>Oldenlandia</taxon>
    </lineage>
</organism>
<keyword evidence="3" id="KW-1185">Reference proteome</keyword>
<dbReference type="Proteomes" id="UP001161247">
    <property type="component" value="Chromosome 4"/>
</dbReference>
<feature type="signal peptide" evidence="1">
    <location>
        <begin position="1"/>
        <end position="26"/>
    </location>
</feature>
<accession>A0AAV1D2Q9</accession>
<evidence type="ECO:0000313" key="3">
    <source>
        <dbReference type="Proteomes" id="UP001161247"/>
    </source>
</evidence>
<gene>
    <name evidence="2" type="ORF">OLC1_LOCUS10792</name>
</gene>
<dbReference type="EMBL" id="OX459121">
    <property type="protein sequence ID" value="CAI9101128.1"/>
    <property type="molecule type" value="Genomic_DNA"/>
</dbReference>
<reference evidence="2" key="1">
    <citation type="submission" date="2023-03" db="EMBL/GenBank/DDBJ databases">
        <authorList>
            <person name="Julca I."/>
        </authorList>
    </citation>
    <scope>NUCLEOTIDE SEQUENCE</scope>
</reference>
<sequence length="175" mass="17671">MAGGRGFLVFCALVVVVASTVSLSSAQIIAPPIGNIDQALAVLEIVQDLVAGIPVGAGNLPNYQATLNKALTYLTAVQNFFNNGGIPTAGLPAPSLATVLGQLTAIRSTLAAISPAQLLTSPNTLLTLINTDNNLITTVTKLLAITSLPSVASTDALTNTINNAAANQLPGTLGK</sequence>
<evidence type="ECO:0000256" key="1">
    <source>
        <dbReference type="SAM" id="SignalP"/>
    </source>
</evidence>